<protein>
    <submittedName>
        <fullName evidence="2">Lactate utilization protein</fullName>
    </submittedName>
</protein>
<sequence>MSQEARARILHHLRQRTDRALSVPTSNFRVMTPDTPTREQMLERFERCLTSVHGEVIHTPAAQWTDALRDLLQARQLKRLLLPARHAVGVEARAALADTEVEPMTYDRPIEDWQSELFEKVEVSLTSTEGGIAETGSLILWPDADQPRLMSLVPPIHIAVLDADRLYPTFQEAMQREHWATRMPTNVLLISGPSKTADIEQTLAYGVHGPRELIVLVRHP</sequence>
<dbReference type="PANTHER" id="PTHR43682:SF1">
    <property type="entry name" value="LACTATE UTILIZATION PROTEIN C"/>
    <property type="match status" value="1"/>
</dbReference>
<dbReference type="AlphaFoldDB" id="A0A4Z0WEX1"/>
<dbReference type="OrthoDB" id="9794187at2"/>
<dbReference type="Gene3D" id="3.40.50.10420">
    <property type="entry name" value="NagB/RpiA/CoA transferase-like"/>
    <property type="match status" value="1"/>
</dbReference>
<evidence type="ECO:0000259" key="1">
    <source>
        <dbReference type="Pfam" id="PF02589"/>
    </source>
</evidence>
<name>A0A4Z0WEX1_9GAMM</name>
<dbReference type="PANTHER" id="PTHR43682">
    <property type="entry name" value="LACTATE UTILIZATION PROTEIN C"/>
    <property type="match status" value="1"/>
</dbReference>
<proteinExistence type="predicted"/>
<dbReference type="Pfam" id="PF02589">
    <property type="entry name" value="LUD_dom"/>
    <property type="match status" value="1"/>
</dbReference>
<reference evidence="2 3" key="1">
    <citation type="submission" date="2019-04" db="EMBL/GenBank/DDBJ databases">
        <title>Natronospirillum operosus gen. nov., sp. nov., a haloalkaliphilic satellite isolated from decaying biomass of laboratory culture of cyanobacterium Geitlerinema sp. and proposal of Natronospirillaceae fam. nov. and Saccharospirillaceae fam. nov.</title>
        <authorList>
            <person name="Kevbrin V."/>
            <person name="Boltyanskaya Y."/>
            <person name="Koziaeva V."/>
            <person name="Grouzdev D.S."/>
            <person name="Park M."/>
            <person name="Cho J."/>
        </authorList>
    </citation>
    <scope>NUCLEOTIDE SEQUENCE [LARGE SCALE GENOMIC DNA]</scope>
    <source>
        <strain evidence="2 3">G-116</strain>
    </source>
</reference>
<dbReference type="InterPro" id="IPR024185">
    <property type="entry name" value="FTHF_cligase-like_sf"/>
</dbReference>
<evidence type="ECO:0000313" key="3">
    <source>
        <dbReference type="Proteomes" id="UP000297475"/>
    </source>
</evidence>
<evidence type="ECO:0000313" key="2">
    <source>
        <dbReference type="EMBL" id="TGG93491.1"/>
    </source>
</evidence>
<dbReference type="Proteomes" id="UP000297475">
    <property type="component" value="Unassembled WGS sequence"/>
</dbReference>
<comment type="caution">
    <text evidence="2">The sequence shown here is derived from an EMBL/GenBank/DDBJ whole genome shotgun (WGS) entry which is preliminary data.</text>
</comment>
<dbReference type="EMBL" id="SRMF01000003">
    <property type="protein sequence ID" value="TGG93491.1"/>
    <property type="molecule type" value="Genomic_DNA"/>
</dbReference>
<organism evidence="2 3">
    <name type="scientific">Natronospirillum operosum</name>
    <dbReference type="NCBI Taxonomy" id="2759953"/>
    <lineage>
        <taxon>Bacteria</taxon>
        <taxon>Pseudomonadati</taxon>
        <taxon>Pseudomonadota</taxon>
        <taxon>Gammaproteobacteria</taxon>
        <taxon>Oceanospirillales</taxon>
        <taxon>Natronospirillaceae</taxon>
        <taxon>Natronospirillum</taxon>
    </lineage>
</organism>
<dbReference type="RefSeq" id="WP_135483200.1">
    <property type="nucleotide sequence ID" value="NZ_SRMF01000003.1"/>
</dbReference>
<feature type="domain" description="LUD" evidence="1">
    <location>
        <begin position="42"/>
        <end position="217"/>
    </location>
</feature>
<dbReference type="InterPro" id="IPR003741">
    <property type="entry name" value="LUD_dom"/>
</dbReference>
<gene>
    <name evidence="2" type="ORF">E4656_10620</name>
</gene>
<keyword evidence="3" id="KW-1185">Reference proteome</keyword>
<accession>A0A4Z0WEX1</accession>
<dbReference type="SUPFAM" id="SSF100950">
    <property type="entry name" value="NagB/RpiA/CoA transferase-like"/>
    <property type="match status" value="1"/>
</dbReference>
<dbReference type="InterPro" id="IPR037171">
    <property type="entry name" value="NagB/RpiA_transferase-like"/>
</dbReference>